<sequence>RIAFQWKMEATNAEP</sequence>
<name>A0A8J2JAV9_9HEXA</name>
<proteinExistence type="predicted"/>
<gene>
    <name evidence="1" type="ORF">AFUS01_LOCUS317</name>
</gene>
<dbReference type="Proteomes" id="UP000708208">
    <property type="component" value="Unassembled WGS sequence"/>
</dbReference>
<protein>
    <submittedName>
        <fullName evidence="1">Uncharacterized protein</fullName>
    </submittedName>
</protein>
<comment type="caution">
    <text evidence="1">The sequence shown here is derived from an EMBL/GenBank/DDBJ whole genome shotgun (WGS) entry which is preliminary data.</text>
</comment>
<reference evidence="1" key="1">
    <citation type="submission" date="2021-06" db="EMBL/GenBank/DDBJ databases">
        <authorList>
            <person name="Hodson N. C."/>
            <person name="Mongue J. A."/>
            <person name="Jaron S. K."/>
        </authorList>
    </citation>
    <scope>NUCLEOTIDE SEQUENCE</scope>
</reference>
<feature type="non-terminal residue" evidence="1">
    <location>
        <position position="1"/>
    </location>
</feature>
<evidence type="ECO:0000313" key="1">
    <source>
        <dbReference type="EMBL" id="CAG7638103.1"/>
    </source>
</evidence>
<evidence type="ECO:0000313" key="2">
    <source>
        <dbReference type="Proteomes" id="UP000708208"/>
    </source>
</evidence>
<accession>A0A8J2JAV9</accession>
<dbReference type="EMBL" id="CAJVCH010001332">
    <property type="protein sequence ID" value="CAG7638103.1"/>
    <property type="molecule type" value="Genomic_DNA"/>
</dbReference>
<keyword evidence="2" id="KW-1185">Reference proteome</keyword>
<organism evidence="1 2">
    <name type="scientific">Allacma fusca</name>
    <dbReference type="NCBI Taxonomy" id="39272"/>
    <lineage>
        <taxon>Eukaryota</taxon>
        <taxon>Metazoa</taxon>
        <taxon>Ecdysozoa</taxon>
        <taxon>Arthropoda</taxon>
        <taxon>Hexapoda</taxon>
        <taxon>Collembola</taxon>
        <taxon>Symphypleona</taxon>
        <taxon>Sminthuridae</taxon>
        <taxon>Allacma</taxon>
    </lineage>
</organism>